<dbReference type="Proteomes" id="UP000053235">
    <property type="component" value="Unassembled WGS sequence"/>
</dbReference>
<evidence type="ECO:0000313" key="4">
    <source>
        <dbReference type="EMBL" id="CTQ71933.1"/>
    </source>
</evidence>
<evidence type="ECO:0000256" key="2">
    <source>
        <dbReference type="SAM" id="MobiDB-lite"/>
    </source>
</evidence>
<reference evidence="5" key="1">
    <citation type="submission" date="2015-07" db="EMBL/GenBank/DDBJ databases">
        <authorList>
            <person name="Rodrigo-Torres Lidia"/>
            <person name="Arahal R.David."/>
        </authorList>
    </citation>
    <scope>NUCLEOTIDE SEQUENCE [LARGE SCALE GENOMIC DNA]</scope>
    <source>
        <strain evidence="5">CECT 5112</strain>
    </source>
</reference>
<keyword evidence="1" id="KW-0547">Nucleotide-binding</keyword>
<sequence>MATETTPKTVLLTLGRLPKSLELARALKGAGCRVLVADPFAWHLSRPSNAVDKCYQTPPPAKQQSEYLDALLTIIKAENVDLVVPVSEEALHVSLLAPRLPERTQIFTNPHGVLWDLNDKYLFNRLAQSAGLPAPETHLANDPEAARLVQTTPCVFKPRIGCSGQKMQMLTPDAVPEGLLSDADAIVQKRVFGRELSTLTLCQDGKILAHVTYEGLVFSGTVAVCFQRVEDAPQVAQWVADFVAANRYSYFLAFDFIVDQDGTPWPLECNPRLTSGIHFMEHGDLAAAVCDPDNAPPVRLKAKKRFQEGHTTLLQVYGSVLKPKQMARRAGAMVTSRDVLWSGSDPLPFPVMTFSSWPVLKQVLFGGKTFGEAATLDIAWPAGFPEANATRQARAPQPVRTEQAVSAADPVNAHET</sequence>
<keyword evidence="1" id="KW-0067">ATP-binding</keyword>
<dbReference type="GO" id="GO:0005524">
    <property type="term" value="F:ATP binding"/>
    <property type="evidence" value="ECO:0007669"/>
    <property type="project" value="UniProtKB-UniRule"/>
</dbReference>
<dbReference type="EMBL" id="CXWD01000011">
    <property type="protein sequence ID" value="CTQ71933.1"/>
    <property type="molecule type" value="Genomic_DNA"/>
</dbReference>
<gene>
    <name evidence="4" type="ORF">LAX5112_02977</name>
</gene>
<evidence type="ECO:0000256" key="1">
    <source>
        <dbReference type="PROSITE-ProRule" id="PRU00409"/>
    </source>
</evidence>
<organism evidence="4 5">
    <name type="scientific">Roseibium alexandrii</name>
    <dbReference type="NCBI Taxonomy" id="388408"/>
    <lineage>
        <taxon>Bacteria</taxon>
        <taxon>Pseudomonadati</taxon>
        <taxon>Pseudomonadota</taxon>
        <taxon>Alphaproteobacteria</taxon>
        <taxon>Hyphomicrobiales</taxon>
        <taxon>Stappiaceae</taxon>
        <taxon>Roseibium</taxon>
    </lineage>
</organism>
<dbReference type="InterPro" id="IPR003806">
    <property type="entry name" value="ATP-grasp_PylC-type"/>
</dbReference>
<dbReference type="RefSeq" id="WP_055672481.1">
    <property type="nucleotide sequence ID" value="NZ_CXWD01000011.1"/>
</dbReference>
<dbReference type="AlphaFoldDB" id="A0A0M7ADW6"/>
<evidence type="ECO:0000313" key="5">
    <source>
        <dbReference type="Proteomes" id="UP000053235"/>
    </source>
</evidence>
<protein>
    <submittedName>
        <fullName evidence="4">Carbamoyl phosphate synthase-like protein</fullName>
    </submittedName>
</protein>
<proteinExistence type="predicted"/>
<dbReference type="Gene3D" id="3.40.50.20">
    <property type="match status" value="1"/>
</dbReference>
<dbReference type="Pfam" id="PF02655">
    <property type="entry name" value="ATP-grasp_3"/>
    <property type="match status" value="1"/>
</dbReference>
<keyword evidence="5" id="KW-1185">Reference proteome</keyword>
<dbReference type="InterPro" id="IPR011761">
    <property type="entry name" value="ATP-grasp"/>
</dbReference>
<dbReference type="PROSITE" id="PS50975">
    <property type="entry name" value="ATP_GRASP"/>
    <property type="match status" value="1"/>
</dbReference>
<name>A0A0M7ADW6_9HYPH</name>
<dbReference type="SUPFAM" id="SSF56059">
    <property type="entry name" value="Glutathione synthetase ATP-binding domain-like"/>
    <property type="match status" value="1"/>
</dbReference>
<dbReference type="GO" id="GO:0046872">
    <property type="term" value="F:metal ion binding"/>
    <property type="evidence" value="ECO:0007669"/>
    <property type="project" value="InterPro"/>
</dbReference>
<accession>A0A0M7ADW6</accession>
<dbReference type="Gene3D" id="3.30.470.20">
    <property type="entry name" value="ATP-grasp fold, B domain"/>
    <property type="match status" value="1"/>
</dbReference>
<feature type="domain" description="ATP-grasp" evidence="3">
    <location>
        <begin position="124"/>
        <end position="303"/>
    </location>
</feature>
<evidence type="ECO:0000259" key="3">
    <source>
        <dbReference type="PROSITE" id="PS50975"/>
    </source>
</evidence>
<dbReference type="STRING" id="388408.LAX5112_02977"/>
<feature type="region of interest" description="Disordered" evidence="2">
    <location>
        <begin position="389"/>
        <end position="416"/>
    </location>
</feature>